<keyword evidence="2" id="KW-1185">Reference proteome</keyword>
<name>A0ABS5S9S6_9FLAO</name>
<evidence type="ECO:0000313" key="2">
    <source>
        <dbReference type="Proteomes" id="UP001297092"/>
    </source>
</evidence>
<gene>
    <name evidence="1" type="ORF">KIV10_10525</name>
</gene>
<comment type="caution">
    <text evidence="1">The sequence shown here is derived from an EMBL/GenBank/DDBJ whole genome shotgun (WGS) entry which is preliminary data.</text>
</comment>
<accession>A0ABS5S9S6</accession>
<evidence type="ECO:0000313" key="1">
    <source>
        <dbReference type="EMBL" id="MBT0608620.1"/>
    </source>
</evidence>
<dbReference type="EMBL" id="JAHCTB010000004">
    <property type="protein sequence ID" value="MBT0608620.1"/>
    <property type="molecule type" value="Genomic_DNA"/>
</dbReference>
<proteinExistence type="predicted"/>
<dbReference type="Proteomes" id="UP001297092">
    <property type="component" value="Unassembled WGS sequence"/>
</dbReference>
<dbReference type="RefSeq" id="WP_214113479.1">
    <property type="nucleotide sequence ID" value="NZ_JAHCTB010000004.1"/>
</dbReference>
<reference evidence="1 2" key="1">
    <citation type="submission" date="2021-05" db="EMBL/GenBank/DDBJ databases">
        <title>Aequorivita echinoideorum JCM 30378 genome.</title>
        <authorList>
            <person name="Zhang H."/>
            <person name="Li C."/>
        </authorList>
    </citation>
    <scope>NUCLEOTIDE SEQUENCE [LARGE SCALE GENOMIC DNA]</scope>
    <source>
        <strain evidence="1 2">JCM30378</strain>
    </source>
</reference>
<protein>
    <submittedName>
        <fullName evidence="1">Uncharacterized protein</fullName>
    </submittedName>
</protein>
<organism evidence="1 2">
    <name type="scientific">Aequorivita echinoideorum</name>
    <dbReference type="NCBI Taxonomy" id="1549647"/>
    <lineage>
        <taxon>Bacteria</taxon>
        <taxon>Pseudomonadati</taxon>
        <taxon>Bacteroidota</taxon>
        <taxon>Flavobacteriia</taxon>
        <taxon>Flavobacteriales</taxon>
        <taxon>Flavobacteriaceae</taxon>
        <taxon>Aequorivita</taxon>
    </lineage>
</organism>
<sequence>MANLSYNLIHETLDETRMSTIFQKLEEIKALLPLGTLTPEERKQYRSLDVRNHAFVEDAIRVQKNLGENLLPADLKSDAMETDFLLGKQIKSVRERVKNIENILADVARIVDHESFGMASTQYKLYKVGAKVGIPNARTAVEELRWRFENQGGRTLDIIP</sequence>